<dbReference type="InterPro" id="IPR018089">
    <property type="entry name" value="OMPdecase_AS"/>
</dbReference>
<comment type="subunit">
    <text evidence="3 9">Homodimer.</text>
</comment>
<feature type="binding site" evidence="9 11">
    <location>
        <position position="189"/>
    </location>
    <ligand>
        <name>substrate</name>
    </ligand>
</feature>
<dbReference type="GO" id="GO:0006207">
    <property type="term" value="P:'de novo' pyrimidine nucleobase biosynthetic process"/>
    <property type="evidence" value="ECO:0007669"/>
    <property type="project" value="InterPro"/>
</dbReference>
<keyword evidence="15" id="KW-1185">Reference proteome</keyword>
<sequence>MAQQDWNRQIIIALDYANITEMEHFLNRLDGRLAYVKVGMELFYAAGLEVIYRLKERGLNVFLDLKVHDIPNTAKGAVRSLAQLGVDMINVHAAGGIQMMQAAREGLEQGTKAGSPRPLLIGVTMLTSTSQSMMNEQLAIPGTVEETVIQYARLVKQAGLDGVVASPLEVPQLKERIGREFVTVTPGIRPAGSDKGDQTRVATPAEAFALGSDYIVIGRAVTAAPDPLAAWEQILQSLHSVTAKGGASQ</sequence>
<evidence type="ECO:0000259" key="13">
    <source>
        <dbReference type="SMART" id="SM00934"/>
    </source>
</evidence>
<feature type="binding site" evidence="9 11">
    <location>
        <position position="219"/>
    </location>
    <ligand>
        <name>substrate</name>
    </ligand>
</feature>
<dbReference type="SUPFAM" id="SSF51366">
    <property type="entry name" value="Ribulose-phoshate binding barrel"/>
    <property type="match status" value="1"/>
</dbReference>
<gene>
    <name evidence="9" type="primary">pyrF</name>
    <name evidence="14" type="ORF">JOD01_000960</name>
</gene>
<feature type="binding site" evidence="9 11">
    <location>
        <position position="127"/>
    </location>
    <ligand>
        <name>substrate</name>
    </ligand>
</feature>
<dbReference type="Pfam" id="PF00215">
    <property type="entry name" value="OMPdecase"/>
    <property type="match status" value="1"/>
</dbReference>
<dbReference type="InterPro" id="IPR011060">
    <property type="entry name" value="RibuloseP-bd_barrel"/>
</dbReference>
<comment type="similarity">
    <text evidence="8 9">Belongs to the OMP decarboxylase family. Type 1 subfamily.</text>
</comment>
<evidence type="ECO:0000256" key="4">
    <source>
        <dbReference type="ARBA" id="ARBA00022793"/>
    </source>
</evidence>
<dbReference type="Proteomes" id="UP000717624">
    <property type="component" value="Unassembled WGS sequence"/>
</dbReference>
<dbReference type="InterPro" id="IPR013785">
    <property type="entry name" value="Aldolase_TIM"/>
</dbReference>
<comment type="function">
    <text evidence="1 9">Catalyzes the decarboxylation of orotidine 5'-monophosphate (OMP) to uridine 5'-monophosphate (UMP).</text>
</comment>
<dbReference type="RefSeq" id="WP_338028523.1">
    <property type="nucleotide sequence ID" value="NZ_BAABIN010000015.1"/>
</dbReference>
<dbReference type="CDD" id="cd04725">
    <property type="entry name" value="OMP_decarboxylase_like"/>
    <property type="match status" value="1"/>
</dbReference>
<evidence type="ECO:0000256" key="8">
    <source>
        <dbReference type="ARBA" id="ARBA00061012"/>
    </source>
</evidence>
<dbReference type="GO" id="GO:0005829">
    <property type="term" value="C:cytosol"/>
    <property type="evidence" value="ECO:0007669"/>
    <property type="project" value="TreeGrafter"/>
</dbReference>
<organism evidence="14 15">
    <name type="scientific">Brevibacillus fulvus</name>
    <dbReference type="NCBI Taxonomy" id="1125967"/>
    <lineage>
        <taxon>Bacteria</taxon>
        <taxon>Bacillati</taxon>
        <taxon>Bacillota</taxon>
        <taxon>Bacilli</taxon>
        <taxon>Bacillales</taxon>
        <taxon>Paenibacillaceae</taxon>
        <taxon>Brevibacillus</taxon>
    </lineage>
</organism>
<feature type="active site" description="For OMPdecase activity" evidence="10">
    <location>
        <position position="69"/>
    </location>
</feature>
<accession>A0A938Y0K7</accession>
<dbReference type="HAMAP" id="MF_01200_B">
    <property type="entry name" value="OMPdecase_type1_B"/>
    <property type="match status" value="1"/>
</dbReference>
<evidence type="ECO:0000256" key="9">
    <source>
        <dbReference type="HAMAP-Rule" id="MF_01200"/>
    </source>
</evidence>
<feature type="binding site" evidence="9 11">
    <location>
        <position position="15"/>
    </location>
    <ligand>
        <name>substrate</name>
    </ligand>
</feature>
<proteinExistence type="inferred from homology"/>
<dbReference type="InterPro" id="IPR014732">
    <property type="entry name" value="OMPdecase"/>
</dbReference>
<evidence type="ECO:0000256" key="1">
    <source>
        <dbReference type="ARBA" id="ARBA00002356"/>
    </source>
</evidence>
<evidence type="ECO:0000256" key="12">
    <source>
        <dbReference type="RuleBase" id="RU000512"/>
    </source>
</evidence>
<feature type="active site" description="Proton donor" evidence="9">
    <location>
        <position position="66"/>
    </location>
</feature>
<evidence type="ECO:0000256" key="3">
    <source>
        <dbReference type="ARBA" id="ARBA00011738"/>
    </source>
</evidence>
<comment type="pathway">
    <text evidence="2 9 12">Pyrimidine metabolism; UMP biosynthesis via de novo pathway; UMP from orotate: step 2/2.</text>
</comment>
<evidence type="ECO:0000313" key="14">
    <source>
        <dbReference type="EMBL" id="MBM7589362.1"/>
    </source>
</evidence>
<feature type="binding site" evidence="9 11">
    <location>
        <position position="198"/>
    </location>
    <ligand>
        <name>substrate</name>
    </ligand>
</feature>
<keyword evidence="6 9" id="KW-0456">Lyase</keyword>
<evidence type="ECO:0000313" key="15">
    <source>
        <dbReference type="Proteomes" id="UP000717624"/>
    </source>
</evidence>
<dbReference type="NCBIfam" id="TIGR01740">
    <property type="entry name" value="pyrF"/>
    <property type="match status" value="1"/>
</dbReference>
<keyword evidence="5 9" id="KW-0665">Pyrimidine biosynthesis</keyword>
<evidence type="ECO:0000256" key="11">
    <source>
        <dbReference type="PIRSR" id="PIRSR614732-2"/>
    </source>
</evidence>
<comment type="caution">
    <text evidence="14">The sequence shown here is derived from an EMBL/GenBank/DDBJ whole genome shotgun (WGS) entry which is preliminary data.</text>
</comment>
<evidence type="ECO:0000256" key="5">
    <source>
        <dbReference type="ARBA" id="ARBA00022975"/>
    </source>
</evidence>
<dbReference type="PANTHER" id="PTHR32119">
    <property type="entry name" value="OROTIDINE 5'-PHOSPHATE DECARBOXYLASE"/>
    <property type="match status" value="1"/>
</dbReference>
<feature type="binding site" evidence="9 11">
    <location>
        <position position="37"/>
    </location>
    <ligand>
        <name>substrate</name>
    </ligand>
</feature>
<dbReference type="Gene3D" id="3.20.20.70">
    <property type="entry name" value="Aldolase class I"/>
    <property type="match status" value="1"/>
</dbReference>
<feature type="binding site" evidence="9 11">
    <location>
        <position position="218"/>
    </location>
    <ligand>
        <name>substrate</name>
    </ligand>
</feature>
<dbReference type="PANTHER" id="PTHR32119:SF2">
    <property type="entry name" value="OROTIDINE 5'-PHOSPHATE DECARBOXYLASE"/>
    <property type="match status" value="1"/>
</dbReference>
<evidence type="ECO:0000256" key="10">
    <source>
        <dbReference type="PIRSR" id="PIRSR614732-1"/>
    </source>
</evidence>
<comment type="catalytic activity">
    <reaction evidence="7 9 12">
        <text>orotidine 5'-phosphate + H(+) = UMP + CO2</text>
        <dbReference type="Rhea" id="RHEA:11596"/>
        <dbReference type="ChEBI" id="CHEBI:15378"/>
        <dbReference type="ChEBI" id="CHEBI:16526"/>
        <dbReference type="ChEBI" id="CHEBI:57538"/>
        <dbReference type="ChEBI" id="CHEBI:57865"/>
        <dbReference type="EC" id="4.1.1.23"/>
    </reaction>
</comment>
<dbReference type="GO" id="GO:0004590">
    <property type="term" value="F:orotidine-5'-phosphate decarboxylase activity"/>
    <property type="evidence" value="ECO:0007669"/>
    <property type="project" value="UniProtKB-UniRule"/>
</dbReference>
<dbReference type="SMART" id="SM00934">
    <property type="entry name" value="OMPdecase"/>
    <property type="match status" value="1"/>
</dbReference>
<feature type="active site" description="For OMPdecase activity" evidence="10">
    <location>
        <position position="64"/>
    </location>
</feature>
<reference evidence="14" key="1">
    <citation type="submission" date="2021-01" db="EMBL/GenBank/DDBJ databases">
        <title>Genomic Encyclopedia of Type Strains, Phase IV (KMG-IV): sequencing the most valuable type-strain genomes for metagenomic binning, comparative biology and taxonomic classification.</title>
        <authorList>
            <person name="Goeker M."/>
        </authorList>
    </citation>
    <scope>NUCLEOTIDE SEQUENCE</scope>
    <source>
        <strain evidence="14">DSM 25523</strain>
    </source>
</reference>
<dbReference type="GO" id="GO:0044205">
    <property type="term" value="P:'de novo' UMP biosynthetic process"/>
    <property type="evidence" value="ECO:0007669"/>
    <property type="project" value="UniProtKB-UniRule"/>
</dbReference>
<keyword evidence="4 9" id="KW-0210">Decarboxylase</keyword>
<dbReference type="EC" id="4.1.1.23" evidence="9"/>
<name>A0A938Y0K7_9BACL</name>
<evidence type="ECO:0000256" key="6">
    <source>
        <dbReference type="ARBA" id="ARBA00023239"/>
    </source>
</evidence>
<dbReference type="PROSITE" id="PS00156">
    <property type="entry name" value="OMPDECASE"/>
    <property type="match status" value="1"/>
</dbReference>
<dbReference type="InterPro" id="IPR047596">
    <property type="entry name" value="OMPdecase_bac"/>
</dbReference>
<feature type="domain" description="Orotidine 5'-phosphate decarboxylase" evidence="13">
    <location>
        <begin position="9"/>
        <end position="234"/>
    </location>
</feature>
<protein>
    <recommendedName>
        <fullName evidence="9">Orotidine 5'-phosphate decarboxylase</fullName>
        <ecNumber evidence="9">4.1.1.23</ecNumber>
    </recommendedName>
    <alternativeName>
        <fullName evidence="9">OMP decarboxylase</fullName>
        <shortName evidence="9">OMPDCase</shortName>
        <shortName evidence="9">OMPdecase</shortName>
    </alternativeName>
</protein>
<feature type="active site" description="For OMPdecase activity" evidence="10">
    <location>
        <position position="66"/>
    </location>
</feature>
<feature type="binding site" evidence="9">
    <location>
        <begin position="64"/>
        <end position="73"/>
    </location>
    <ligand>
        <name>substrate</name>
    </ligand>
</feature>
<dbReference type="EMBL" id="JAFBEB010000002">
    <property type="protein sequence ID" value="MBM7589362.1"/>
    <property type="molecule type" value="Genomic_DNA"/>
</dbReference>
<dbReference type="InterPro" id="IPR001754">
    <property type="entry name" value="OMPdeCOase_dom"/>
</dbReference>
<dbReference type="FunFam" id="3.20.20.70:FF:000015">
    <property type="entry name" value="Orotidine 5'-phosphate decarboxylase"/>
    <property type="match status" value="1"/>
</dbReference>
<dbReference type="AlphaFoldDB" id="A0A938Y0K7"/>
<dbReference type="NCBIfam" id="NF001273">
    <property type="entry name" value="PRK00230.1"/>
    <property type="match status" value="1"/>
</dbReference>
<evidence type="ECO:0000256" key="2">
    <source>
        <dbReference type="ARBA" id="ARBA00004861"/>
    </source>
</evidence>
<evidence type="ECO:0000256" key="7">
    <source>
        <dbReference type="ARBA" id="ARBA00049157"/>
    </source>
</evidence>